<feature type="non-terminal residue" evidence="1">
    <location>
        <position position="1"/>
    </location>
</feature>
<organism evidence="1 2">
    <name type="scientific">Gymnopilus junonius</name>
    <name type="common">Spectacular rustgill mushroom</name>
    <name type="synonym">Gymnopilus spectabilis subsp. junonius</name>
    <dbReference type="NCBI Taxonomy" id="109634"/>
    <lineage>
        <taxon>Eukaryota</taxon>
        <taxon>Fungi</taxon>
        <taxon>Dikarya</taxon>
        <taxon>Basidiomycota</taxon>
        <taxon>Agaricomycotina</taxon>
        <taxon>Agaricomycetes</taxon>
        <taxon>Agaricomycetidae</taxon>
        <taxon>Agaricales</taxon>
        <taxon>Agaricineae</taxon>
        <taxon>Hymenogastraceae</taxon>
        <taxon>Gymnopilus</taxon>
    </lineage>
</organism>
<gene>
    <name evidence="1" type="ORF">CPB84DRAFT_1647699</name>
</gene>
<protein>
    <recommendedName>
        <fullName evidence="3">JmjC domain-containing protein</fullName>
    </recommendedName>
</protein>
<feature type="non-terminal residue" evidence="1">
    <location>
        <position position="182"/>
    </location>
</feature>
<dbReference type="EMBL" id="JADNYJ010000389">
    <property type="protein sequence ID" value="KAF8869970.1"/>
    <property type="molecule type" value="Genomic_DNA"/>
</dbReference>
<dbReference type="OrthoDB" id="3270451at2759"/>
<dbReference type="AlphaFoldDB" id="A0A9P5N9I0"/>
<dbReference type="Proteomes" id="UP000724874">
    <property type="component" value="Unassembled WGS sequence"/>
</dbReference>
<proteinExistence type="predicted"/>
<reference evidence="1" key="1">
    <citation type="submission" date="2020-11" db="EMBL/GenBank/DDBJ databases">
        <authorList>
            <consortium name="DOE Joint Genome Institute"/>
            <person name="Ahrendt S."/>
            <person name="Riley R."/>
            <person name="Andreopoulos W."/>
            <person name="LaButti K."/>
            <person name="Pangilinan J."/>
            <person name="Ruiz-duenas F.J."/>
            <person name="Barrasa J.M."/>
            <person name="Sanchez-Garcia M."/>
            <person name="Camarero S."/>
            <person name="Miyauchi S."/>
            <person name="Serrano A."/>
            <person name="Linde D."/>
            <person name="Babiker R."/>
            <person name="Drula E."/>
            <person name="Ayuso-Fernandez I."/>
            <person name="Pacheco R."/>
            <person name="Padilla G."/>
            <person name="Ferreira P."/>
            <person name="Barriuso J."/>
            <person name="Kellner H."/>
            <person name="Castanera R."/>
            <person name="Alfaro M."/>
            <person name="Ramirez L."/>
            <person name="Pisabarro A.G."/>
            <person name="Kuo A."/>
            <person name="Tritt A."/>
            <person name="Lipzen A."/>
            <person name="He G."/>
            <person name="Yan M."/>
            <person name="Ng V."/>
            <person name="Cullen D."/>
            <person name="Martin F."/>
            <person name="Rosso M.-N."/>
            <person name="Henrissat B."/>
            <person name="Hibbett D."/>
            <person name="Martinez A.T."/>
            <person name="Grigoriev I.V."/>
        </authorList>
    </citation>
    <scope>NUCLEOTIDE SEQUENCE</scope>
    <source>
        <strain evidence="1">AH 44721</strain>
    </source>
</reference>
<evidence type="ECO:0000313" key="1">
    <source>
        <dbReference type="EMBL" id="KAF8869970.1"/>
    </source>
</evidence>
<sequence>VDEPNTPVWTYEAILLCPGDQLYMRPNTPHMVYTPANAICHGAHFYATSTLGDTLRGLTHCLMGERIVTNTSHPDAVLLLLHLVHYFHAEFVMGMPDFDNLPGHLPDLTTAEGFMDFIHLCSIGFLFNVLDPRTYQVPSSSDLDNKRYTAYDANNIPTTDRRRFAFARGLCHQLIEWLDKNF</sequence>
<accession>A0A9P5N9I0</accession>
<keyword evidence="2" id="KW-1185">Reference proteome</keyword>
<evidence type="ECO:0000313" key="2">
    <source>
        <dbReference type="Proteomes" id="UP000724874"/>
    </source>
</evidence>
<comment type="caution">
    <text evidence="1">The sequence shown here is derived from an EMBL/GenBank/DDBJ whole genome shotgun (WGS) entry which is preliminary data.</text>
</comment>
<evidence type="ECO:0008006" key="3">
    <source>
        <dbReference type="Google" id="ProtNLM"/>
    </source>
</evidence>
<name>A0A9P5N9I0_GYMJU</name>